<evidence type="ECO:0000313" key="1">
    <source>
        <dbReference type="EMBL" id="CCH78926.1"/>
    </source>
</evidence>
<protein>
    <recommendedName>
        <fullName evidence="3">Phytanoyl-CoA dioxygenase</fullName>
    </recommendedName>
</protein>
<reference evidence="1 2" key="1">
    <citation type="journal article" date="2013" name="ISME J.">
        <title>A metabolic model for members of the genus Tetrasphaera involved in enhanced biological phosphorus removal.</title>
        <authorList>
            <person name="Kristiansen R."/>
            <person name="Nguyen H.T.T."/>
            <person name="Saunders A.M."/>
            <person name="Nielsen J.L."/>
            <person name="Wimmer R."/>
            <person name="Le V.Q."/>
            <person name="McIlroy S.J."/>
            <person name="Petrovski S."/>
            <person name="Seviour R.J."/>
            <person name="Calteau A."/>
            <person name="Nielsen K.L."/>
            <person name="Nielsen P.H."/>
        </authorList>
    </citation>
    <scope>NUCLEOTIDE SEQUENCE [LARGE SCALE GENOMIC DNA]</scope>
    <source>
        <strain evidence="1 2">T1-X7</strain>
    </source>
</reference>
<gene>
    <name evidence="1" type="ORF">BN12_380008</name>
</gene>
<dbReference type="EMBL" id="CAJB01000312">
    <property type="protein sequence ID" value="CCH78926.1"/>
    <property type="molecule type" value="Genomic_DNA"/>
</dbReference>
<dbReference type="GO" id="GO:0001561">
    <property type="term" value="P:fatty acid alpha-oxidation"/>
    <property type="evidence" value="ECO:0007669"/>
    <property type="project" value="InterPro"/>
</dbReference>
<dbReference type="InterPro" id="IPR047128">
    <property type="entry name" value="PhyH"/>
</dbReference>
<dbReference type="AlphaFoldDB" id="A0A077LZ53"/>
<evidence type="ECO:0008006" key="3">
    <source>
        <dbReference type="Google" id="ProtNLM"/>
    </source>
</evidence>
<keyword evidence="2" id="KW-1185">Reference proteome</keyword>
<dbReference type="Pfam" id="PF05721">
    <property type="entry name" value="PhyH"/>
    <property type="match status" value="1"/>
</dbReference>
<name>A0A077LZ53_9MICO</name>
<proteinExistence type="predicted"/>
<dbReference type="STRING" id="1194083.BN12_380008"/>
<dbReference type="GO" id="GO:0048244">
    <property type="term" value="F:phytanoyl-CoA dioxygenase activity"/>
    <property type="evidence" value="ECO:0007669"/>
    <property type="project" value="InterPro"/>
</dbReference>
<dbReference type="PANTHER" id="PTHR21308">
    <property type="entry name" value="PHYTANOYL-COA ALPHA-HYDROXYLASE"/>
    <property type="match status" value="1"/>
</dbReference>
<sequence length="395" mass="42971">MTATPTRRTTMTGWLRREDCRLEDLLAVLAEETDLADYPHADRVEQGVLVYDAAALAPIVAGRDGRREVQAEIARALLDGPGITVYENAFDHGVVDRVTEAFKEIIAAQRASGVEAGDHFAKPGANDRIWNALEKLAVEDPEAFVDYYAMDIIDLVATAWLGPGYQVTSQVNVVNPGGAGQTVHRDYHLGFMDPDVSASYPAHVHALSALLTLQGAVAHVDMPVESGPTLYLPHSQKYSHGYLAYWLPQFQDYFVEHHIQLPLAKGDAVFFNPALFHAAGSNVSADISRMANLLQISSAFGRAMETVDRTRVVEAVYPFLLQRKAAGAPLGDLANARAASAEGYPFPSNLDRDQPIDGMAPLTQSQVVREALAEGLDSEELSRRLAAQAESKLSH</sequence>
<dbReference type="OrthoDB" id="3562306at2"/>
<dbReference type="Gene3D" id="2.60.120.620">
    <property type="entry name" value="q2cbj1_9rhob like domain"/>
    <property type="match status" value="1"/>
</dbReference>
<dbReference type="PANTHER" id="PTHR21308:SF8">
    <property type="entry name" value="PHYTANOYL-COA DIOXYGENASE FAMILY PROTEIN (AFU_ORTHOLOGUE AFUA_2G09620)"/>
    <property type="match status" value="1"/>
</dbReference>
<organism evidence="1 2">
    <name type="scientific">Nostocoides japonicum T1-X7</name>
    <dbReference type="NCBI Taxonomy" id="1194083"/>
    <lineage>
        <taxon>Bacteria</taxon>
        <taxon>Bacillati</taxon>
        <taxon>Actinomycetota</taxon>
        <taxon>Actinomycetes</taxon>
        <taxon>Micrococcales</taxon>
        <taxon>Intrasporangiaceae</taxon>
        <taxon>Nostocoides</taxon>
    </lineage>
</organism>
<dbReference type="SUPFAM" id="SSF51197">
    <property type="entry name" value="Clavaminate synthase-like"/>
    <property type="match status" value="1"/>
</dbReference>
<dbReference type="InterPro" id="IPR008775">
    <property type="entry name" value="Phytyl_CoA_dOase-like"/>
</dbReference>
<comment type="caution">
    <text evidence="1">The sequence shown here is derived from an EMBL/GenBank/DDBJ whole genome shotgun (WGS) entry which is preliminary data.</text>
</comment>
<evidence type="ECO:0000313" key="2">
    <source>
        <dbReference type="Proteomes" id="UP000035721"/>
    </source>
</evidence>
<accession>A0A077LZ53</accession>
<dbReference type="RefSeq" id="WP_048551090.1">
    <property type="nucleotide sequence ID" value="NZ_HF570958.1"/>
</dbReference>
<dbReference type="Proteomes" id="UP000035721">
    <property type="component" value="Unassembled WGS sequence"/>
</dbReference>